<evidence type="ECO:0000313" key="2">
    <source>
        <dbReference type="EMBL" id="PWN87343.1"/>
    </source>
</evidence>
<dbReference type="GeneID" id="37044615"/>
<protein>
    <submittedName>
        <fullName evidence="2">Uncharacterized protein</fullName>
    </submittedName>
</protein>
<dbReference type="STRING" id="215250.A0A316YGV9"/>
<accession>A0A316YGV9</accession>
<dbReference type="Proteomes" id="UP000245768">
    <property type="component" value="Unassembled WGS sequence"/>
</dbReference>
<dbReference type="InParanoid" id="A0A316YGV9"/>
<evidence type="ECO:0000313" key="3">
    <source>
        <dbReference type="Proteomes" id="UP000245768"/>
    </source>
</evidence>
<feature type="region of interest" description="Disordered" evidence="1">
    <location>
        <begin position="63"/>
        <end position="90"/>
    </location>
</feature>
<keyword evidence="3" id="KW-1185">Reference proteome</keyword>
<dbReference type="AlphaFoldDB" id="A0A316YGV9"/>
<sequence>MGRCSSARLRALSSAAVPKPSVSFLPHHSACLPRLPPPNASFWSVGSRHDFLHVRSASSSSSAASVAAESNKGNSDASREQSSPSTSTYSFAAAAAPSSSTSVQRQPGTDYLTSLCDQAIHFSRDVSFSDNLVIIRQRLADAIVVLRQLLDTHQKYGGKGKDLSYEISIVRAAYLQVVRTLRALNGKETALMQAQILGDHYAWEVGLIKAGISELVDESIASFTIRTHKDIAYTPATDIVRTSSVLCEITDDLTFPSEDRLRSRRGFPSVEARQAMVHLWSSVKRIPLWAWDLPVLVEGDYEDGGDAVFHTMKQHVKALLEGKRFAEAVLVWEDSARLFGPSSRRCYALSNLLGNHLRAYRKMTHSLHVNGRSTMSDGTSWLSCFYDYARGLRRLALLLEAGGMQVSEEVGGGRSMKPLLKPRNTIVRSIALLELSRGRLGLEKESRGNVQGAQRTEVVNAGIEAKGASESLRRWITTWLGDPSLAPHLSVKTYNTLVAMLLHRDAHPKPSPKLAMSILKRMSREGPKPDATTINVLLHHANELRDKPLLTAVIRLAIEETNALQRKQQQEIQAQKREHPELAAIHEIKDSAPSLNSWIWLLEGGLLSNDPYRLTALLKIITTHGLYQKLYLGRSATLVLKTGVSPARIIFALYPSLDLRRRAAFLRRRLRSIANRNEPPAAFEPRTLTMALHLLALSRKTGLAERVWKLMKRASKRSKGPKDMYEGWRIPIEAYTSMMKLWAVEASYSRMQRSSLNTSTEKPDENGVAITTTKTNSTLQTSNAVLTESRKATVAAKAQRRAVVSLRGHWLRAPRGRTIPISALYVRGWFDETSTGRSRASQRASPMLRAHAAVVRAREAYLALRARWYESAAVAEPSWEEEVEDEATLLKRAGFGEEQAERPDAIFMRAVINLLSRADAKETQDLCRLVREDVHNFGLEKQVKLARLPVLPLDDGGKEGET</sequence>
<proteinExistence type="predicted"/>
<gene>
    <name evidence="2" type="ORF">FA10DRAFT_269305</name>
</gene>
<organism evidence="2 3">
    <name type="scientific">Acaromyces ingoldii</name>
    <dbReference type="NCBI Taxonomy" id="215250"/>
    <lineage>
        <taxon>Eukaryota</taxon>
        <taxon>Fungi</taxon>
        <taxon>Dikarya</taxon>
        <taxon>Basidiomycota</taxon>
        <taxon>Ustilaginomycotina</taxon>
        <taxon>Exobasidiomycetes</taxon>
        <taxon>Exobasidiales</taxon>
        <taxon>Cryptobasidiaceae</taxon>
        <taxon>Acaromyces</taxon>
    </lineage>
</organism>
<dbReference type="EMBL" id="KZ819640">
    <property type="protein sequence ID" value="PWN87343.1"/>
    <property type="molecule type" value="Genomic_DNA"/>
</dbReference>
<dbReference type="RefSeq" id="XP_025374541.1">
    <property type="nucleotide sequence ID" value="XM_025522699.1"/>
</dbReference>
<feature type="region of interest" description="Disordered" evidence="1">
    <location>
        <begin position="755"/>
        <end position="775"/>
    </location>
</feature>
<evidence type="ECO:0000256" key="1">
    <source>
        <dbReference type="SAM" id="MobiDB-lite"/>
    </source>
</evidence>
<dbReference type="OrthoDB" id="2554293at2759"/>
<reference evidence="2" key="1">
    <citation type="journal article" date="2018" name="Mol. Biol. Evol.">
        <title>Broad Genomic Sampling Reveals a Smut Pathogenic Ancestry of the Fungal Clade Ustilaginomycotina.</title>
        <authorList>
            <person name="Kijpornyongpan T."/>
            <person name="Mondo S.J."/>
            <person name="Barry K."/>
            <person name="Sandor L."/>
            <person name="Lee J."/>
            <person name="Lipzen A."/>
            <person name="Pangilinan J."/>
            <person name="LaButti K."/>
            <person name="Hainaut M."/>
            <person name="Henrissat B."/>
            <person name="Grigoriev I.V."/>
            <person name="Spatafora J.W."/>
            <person name="Aime M.C."/>
        </authorList>
    </citation>
    <scope>NUCLEOTIDE SEQUENCE [LARGE SCALE GENOMIC DNA]</scope>
    <source>
        <strain evidence="2">MCA 4198</strain>
    </source>
</reference>
<name>A0A316YGV9_9BASI</name>